<evidence type="ECO:0000313" key="15">
    <source>
        <dbReference type="Proteomes" id="UP000293823"/>
    </source>
</evidence>
<feature type="compositionally biased region" description="Basic and acidic residues" evidence="12">
    <location>
        <begin position="310"/>
        <end position="322"/>
    </location>
</feature>
<dbReference type="EMBL" id="PEJP01000065">
    <property type="protein sequence ID" value="RYO39041.1"/>
    <property type="molecule type" value="Genomic_DNA"/>
</dbReference>
<evidence type="ECO:0000256" key="6">
    <source>
        <dbReference type="ARBA" id="ARBA00005668"/>
    </source>
</evidence>
<accession>A0A4Q4QDR6</accession>
<gene>
    <name evidence="14" type="ORF">AA0113_g11257</name>
</gene>
<comment type="caution">
    <text evidence="14">The sequence shown here is derived from an EMBL/GenBank/DDBJ whole genome shotgun (WGS) entry which is preliminary data.</text>
</comment>
<evidence type="ECO:0000256" key="11">
    <source>
        <dbReference type="ARBA" id="ARBA00023140"/>
    </source>
</evidence>
<evidence type="ECO:0000259" key="13">
    <source>
        <dbReference type="Pfam" id="PF12697"/>
    </source>
</evidence>
<evidence type="ECO:0000256" key="3">
    <source>
        <dbReference type="ARBA" id="ARBA00004275"/>
    </source>
</evidence>
<dbReference type="AlphaFoldDB" id="A0A4Q4QDR6"/>
<evidence type="ECO:0000256" key="4">
    <source>
        <dbReference type="ARBA" id="ARBA00004370"/>
    </source>
</evidence>
<dbReference type="Pfam" id="PF12697">
    <property type="entry name" value="Abhydrolase_6"/>
    <property type="match status" value="1"/>
</dbReference>
<dbReference type="InterPro" id="IPR052374">
    <property type="entry name" value="SERAC1"/>
</dbReference>
<keyword evidence="9" id="KW-0496">Mitochondrion</keyword>
<dbReference type="GO" id="GO:0005783">
    <property type="term" value="C:endoplasmic reticulum"/>
    <property type="evidence" value="ECO:0007669"/>
    <property type="project" value="UniProtKB-SubCell"/>
</dbReference>
<evidence type="ECO:0000256" key="10">
    <source>
        <dbReference type="ARBA" id="ARBA00023136"/>
    </source>
</evidence>
<dbReference type="PANTHER" id="PTHR48182">
    <property type="entry name" value="PROTEIN SERAC1"/>
    <property type="match status" value="1"/>
</dbReference>
<name>A0A4Q4QDR6_9PLEO</name>
<keyword evidence="10" id="KW-0472">Membrane</keyword>
<keyword evidence="7" id="KW-0256">Endoplasmic reticulum</keyword>
<sequence>MRRPGILHRLKLRSREKEPTEKSLFTTRDYGLKTIAEGQHDTTDIVFAHGLTGGRDSTWTYKPTSIFWPQDLLAKELKNVRILTFDYDADVLKLLNIAIGNTIRDHGKSLAQDVSLRRAGTNSVERPIILVAHSLGGLVVEQALLISRGTSQPHVKSLLPSTAAIAFMGMPNLGSRKADWAARLTALSNLFRKTNKDNMAVLEPGSEMLSNLQQEFHTMLEDRRTNEGKWLEICCFYEELAYPGIGDIVPRQSAILPEYPNASIHQNHSDITKFSGATYPGYVRVRGQLWLWVDATDKRRGVERAQEHVRHQVSHKSEETCPPKHLIQTPRQTQQDKTACEPVRNTSTTASPSSGGGPIFMGDVTAGRDFNHNQGAI</sequence>
<feature type="domain" description="AB hydrolase-1" evidence="13">
    <location>
        <begin position="45"/>
        <end position="224"/>
    </location>
</feature>
<dbReference type="InterPro" id="IPR000073">
    <property type="entry name" value="AB_hydrolase_1"/>
</dbReference>
<dbReference type="PANTHER" id="PTHR48182:SF2">
    <property type="entry name" value="PROTEIN SERAC1"/>
    <property type="match status" value="1"/>
</dbReference>
<feature type="region of interest" description="Disordered" evidence="12">
    <location>
        <begin position="310"/>
        <end position="377"/>
    </location>
</feature>
<keyword evidence="8" id="KW-0843">Virulence</keyword>
<dbReference type="GO" id="GO:0005777">
    <property type="term" value="C:peroxisome"/>
    <property type="evidence" value="ECO:0007669"/>
    <property type="project" value="UniProtKB-SubCell"/>
</dbReference>
<evidence type="ECO:0000256" key="8">
    <source>
        <dbReference type="ARBA" id="ARBA00023026"/>
    </source>
</evidence>
<evidence type="ECO:0000256" key="7">
    <source>
        <dbReference type="ARBA" id="ARBA00022824"/>
    </source>
</evidence>
<evidence type="ECO:0000256" key="2">
    <source>
        <dbReference type="ARBA" id="ARBA00004240"/>
    </source>
</evidence>
<reference evidence="15" key="1">
    <citation type="journal article" date="2019" name="bioRxiv">
        <title>Genomics, evolutionary history and diagnostics of the Alternaria alternata species group including apple and Asian pear pathotypes.</title>
        <authorList>
            <person name="Armitage A.D."/>
            <person name="Cockerton H.M."/>
            <person name="Sreenivasaprasad S."/>
            <person name="Woodhall J.W."/>
            <person name="Lane C.R."/>
            <person name="Harrison R.J."/>
            <person name="Clarkson J.P."/>
        </authorList>
    </citation>
    <scope>NUCLEOTIDE SEQUENCE [LARGE SCALE GENOMIC DNA]</scope>
    <source>
        <strain evidence="15">RGR 97.0016</strain>
    </source>
</reference>
<organism evidence="14 15">
    <name type="scientific">Alternaria arborescens</name>
    <dbReference type="NCBI Taxonomy" id="156630"/>
    <lineage>
        <taxon>Eukaryota</taxon>
        <taxon>Fungi</taxon>
        <taxon>Dikarya</taxon>
        <taxon>Ascomycota</taxon>
        <taxon>Pezizomycotina</taxon>
        <taxon>Dothideomycetes</taxon>
        <taxon>Pleosporomycetidae</taxon>
        <taxon>Pleosporales</taxon>
        <taxon>Pleosporineae</taxon>
        <taxon>Pleosporaceae</taxon>
        <taxon>Alternaria</taxon>
        <taxon>Alternaria sect. Alternaria</taxon>
    </lineage>
</organism>
<dbReference type="Proteomes" id="UP000293823">
    <property type="component" value="Unassembled WGS sequence"/>
</dbReference>
<comment type="similarity">
    <text evidence="6">Belongs to the AB hydrolase superfamily. AKT2 hydrolase family.</text>
</comment>
<dbReference type="OrthoDB" id="427518at2759"/>
<protein>
    <recommendedName>
        <fullName evidence="13">AB hydrolase-1 domain-containing protein</fullName>
    </recommendedName>
</protein>
<dbReference type="GO" id="GO:0005739">
    <property type="term" value="C:mitochondrion"/>
    <property type="evidence" value="ECO:0007669"/>
    <property type="project" value="UniProtKB-SubCell"/>
</dbReference>
<dbReference type="GO" id="GO:0016020">
    <property type="term" value="C:membrane"/>
    <property type="evidence" value="ECO:0007669"/>
    <property type="project" value="UniProtKB-SubCell"/>
</dbReference>
<evidence type="ECO:0000256" key="12">
    <source>
        <dbReference type="SAM" id="MobiDB-lite"/>
    </source>
</evidence>
<evidence type="ECO:0000256" key="5">
    <source>
        <dbReference type="ARBA" id="ARBA00004685"/>
    </source>
</evidence>
<evidence type="ECO:0000256" key="9">
    <source>
        <dbReference type="ARBA" id="ARBA00023128"/>
    </source>
</evidence>
<keyword evidence="11" id="KW-0576">Peroxisome</keyword>
<dbReference type="Gene3D" id="3.40.50.1820">
    <property type="entry name" value="alpha/beta hydrolase"/>
    <property type="match status" value="1"/>
</dbReference>
<comment type="subcellular location">
    <subcellularLocation>
        <location evidence="2">Endoplasmic reticulum</location>
    </subcellularLocation>
    <subcellularLocation>
        <location evidence="4">Membrane</location>
    </subcellularLocation>
    <subcellularLocation>
        <location evidence="1">Mitochondrion</location>
    </subcellularLocation>
    <subcellularLocation>
        <location evidence="3">Peroxisome</location>
    </subcellularLocation>
</comment>
<dbReference type="InterPro" id="IPR029058">
    <property type="entry name" value="AB_hydrolase_fold"/>
</dbReference>
<keyword evidence="15" id="KW-1185">Reference proteome</keyword>
<evidence type="ECO:0000313" key="14">
    <source>
        <dbReference type="EMBL" id="RYO39041.1"/>
    </source>
</evidence>
<evidence type="ECO:0000256" key="1">
    <source>
        <dbReference type="ARBA" id="ARBA00004173"/>
    </source>
</evidence>
<comment type="pathway">
    <text evidence="5">Mycotoxin biosynthesis.</text>
</comment>
<dbReference type="SUPFAM" id="SSF53474">
    <property type="entry name" value="alpha/beta-Hydrolases"/>
    <property type="match status" value="1"/>
</dbReference>
<proteinExistence type="inferred from homology"/>